<feature type="compositionally biased region" description="Basic and acidic residues" evidence="1">
    <location>
        <begin position="1"/>
        <end position="11"/>
    </location>
</feature>
<keyword evidence="2" id="KW-0472">Membrane</keyword>
<evidence type="ECO:0000313" key="4">
    <source>
        <dbReference type="Proteomes" id="UP000585905"/>
    </source>
</evidence>
<keyword evidence="2" id="KW-0812">Transmembrane</keyword>
<keyword evidence="2" id="KW-1133">Transmembrane helix</keyword>
<accession>A0A839EGB0</accession>
<reference evidence="3 4" key="1">
    <citation type="submission" date="2020-07" db="EMBL/GenBank/DDBJ databases">
        <title>Sequencing the genomes of 1000 actinobacteria strains.</title>
        <authorList>
            <person name="Klenk H.-P."/>
        </authorList>
    </citation>
    <scope>NUCLEOTIDE SEQUENCE [LARGE SCALE GENOMIC DNA]</scope>
    <source>
        <strain evidence="3 4">DSM 19663</strain>
    </source>
</reference>
<gene>
    <name evidence="3" type="ORF">FHX53_002228</name>
</gene>
<feature type="transmembrane region" description="Helical" evidence="2">
    <location>
        <begin position="34"/>
        <end position="51"/>
    </location>
</feature>
<sequence length="116" mass="12051">MTAADARREPPTDTGLIRRPGPANRTSLSWQRTSAAAALVAMFAAFTAFRLGEPGVAIAAGVVAVVGLLLGATTPRVSRHRPEDRHPYAFIVRGATVLAMTGLLGVALAVYAIIDG</sequence>
<dbReference type="EMBL" id="JACGWX010000006">
    <property type="protein sequence ID" value="MBA8848618.1"/>
    <property type="molecule type" value="Genomic_DNA"/>
</dbReference>
<dbReference type="RefSeq" id="WP_182491402.1">
    <property type="nucleotide sequence ID" value="NZ_BAAAOV010000012.1"/>
</dbReference>
<protein>
    <submittedName>
        <fullName evidence="3">Putative Co/Zn/Cd cation transporter (Cation efflux family)</fullName>
    </submittedName>
</protein>
<dbReference type="Proteomes" id="UP000585905">
    <property type="component" value="Unassembled WGS sequence"/>
</dbReference>
<feature type="region of interest" description="Disordered" evidence="1">
    <location>
        <begin position="1"/>
        <end position="28"/>
    </location>
</feature>
<feature type="transmembrane region" description="Helical" evidence="2">
    <location>
        <begin position="57"/>
        <end position="78"/>
    </location>
</feature>
<keyword evidence="4" id="KW-1185">Reference proteome</keyword>
<comment type="caution">
    <text evidence="3">The sequence shown here is derived from an EMBL/GenBank/DDBJ whole genome shotgun (WGS) entry which is preliminary data.</text>
</comment>
<dbReference type="AlphaFoldDB" id="A0A839EGB0"/>
<name>A0A839EGB0_9MICO</name>
<feature type="transmembrane region" description="Helical" evidence="2">
    <location>
        <begin position="90"/>
        <end position="114"/>
    </location>
</feature>
<evidence type="ECO:0000256" key="1">
    <source>
        <dbReference type="SAM" id="MobiDB-lite"/>
    </source>
</evidence>
<evidence type="ECO:0000256" key="2">
    <source>
        <dbReference type="SAM" id="Phobius"/>
    </source>
</evidence>
<organism evidence="3 4">
    <name type="scientific">Microcella alkalica</name>
    <dbReference type="NCBI Taxonomy" id="355930"/>
    <lineage>
        <taxon>Bacteria</taxon>
        <taxon>Bacillati</taxon>
        <taxon>Actinomycetota</taxon>
        <taxon>Actinomycetes</taxon>
        <taxon>Micrococcales</taxon>
        <taxon>Microbacteriaceae</taxon>
        <taxon>Microcella</taxon>
    </lineage>
</organism>
<proteinExistence type="predicted"/>
<evidence type="ECO:0000313" key="3">
    <source>
        <dbReference type="EMBL" id="MBA8848618.1"/>
    </source>
</evidence>